<dbReference type="InterPro" id="IPR001138">
    <property type="entry name" value="Zn2Cys6_DnaBD"/>
</dbReference>
<reference evidence="6" key="1">
    <citation type="submission" date="2023-06" db="EMBL/GenBank/DDBJ databases">
        <title>Genome-scale phylogeny and comparative genomics of the fungal order Sordariales.</title>
        <authorList>
            <consortium name="Lawrence Berkeley National Laboratory"/>
            <person name="Hensen N."/>
            <person name="Bonometti L."/>
            <person name="Westerberg I."/>
            <person name="Brannstrom I.O."/>
            <person name="Guillou S."/>
            <person name="Cros-Aarteil S."/>
            <person name="Calhoun S."/>
            <person name="Haridas S."/>
            <person name="Kuo A."/>
            <person name="Mondo S."/>
            <person name="Pangilinan J."/>
            <person name="Riley R."/>
            <person name="Labutti K."/>
            <person name="Andreopoulos B."/>
            <person name="Lipzen A."/>
            <person name="Chen C."/>
            <person name="Yanf M."/>
            <person name="Daum C."/>
            <person name="Ng V."/>
            <person name="Clum A."/>
            <person name="Steindorff A."/>
            <person name="Ohm R."/>
            <person name="Martin F."/>
            <person name="Silar P."/>
            <person name="Natvig D."/>
            <person name="Lalanne C."/>
            <person name="Gautier V."/>
            <person name="Ament-Velasquez S.L."/>
            <person name="Kruys A."/>
            <person name="Hutchinson M.I."/>
            <person name="Powell A.J."/>
            <person name="Barry K."/>
            <person name="Miller A.N."/>
            <person name="Grigoriev I.V."/>
            <person name="Debuchy R."/>
            <person name="Gladieux P."/>
            <person name="Thoren M.H."/>
            <person name="Johannesson H."/>
        </authorList>
    </citation>
    <scope>NUCLEOTIDE SEQUENCE</scope>
    <source>
        <strain evidence="6">SMH2532-1</strain>
    </source>
</reference>
<keyword evidence="4" id="KW-0539">Nucleus</keyword>
<dbReference type="PANTHER" id="PTHR47424:SF3">
    <property type="entry name" value="REGULATORY PROTEIN GAL4"/>
    <property type="match status" value="1"/>
</dbReference>
<protein>
    <recommendedName>
        <fullName evidence="8">Transcription factor domain-containing protein</fullName>
    </recommendedName>
</protein>
<keyword evidence="7" id="KW-1185">Reference proteome</keyword>
<dbReference type="GO" id="GO:0008270">
    <property type="term" value="F:zinc ion binding"/>
    <property type="evidence" value="ECO:0007669"/>
    <property type="project" value="InterPro"/>
</dbReference>
<accession>A0AA40CXF4</accession>
<evidence type="ECO:0000313" key="7">
    <source>
        <dbReference type="Proteomes" id="UP001174936"/>
    </source>
</evidence>
<evidence type="ECO:0000256" key="1">
    <source>
        <dbReference type="ARBA" id="ARBA00023015"/>
    </source>
</evidence>
<name>A0AA40CXF4_9PEZI</name>
<gene>
    <name evidence="6" type="ORF">B0T16DRAFT_104773</name>
</gene>
<proteinExistence type="predicted"/>
<dbReference type="GO" id="GO:0000981">
    <property type="term" value="F:DNA-binding transcription factor activity, RNA polymerase II-specific"/>
    <property type="evidence" value="ECO:0007669"/>
    <property type="project" value="InterPro"/>
</dbReference>
<dbReference type="EMBL" id="JAULSV010000002">
    <property type="protein sequence ID" value="KAK0652714.1"/>
    <property type="molecule type" value="Genomic_DNA"/>
</dbReference>
<evidence type="ECO:0000256" key="4">
    <source>
        <dbReference type="ARBA" id="ARBA00023242"/>
    </source>
</evidence>
<keyword evidence="1" id="KW-0805">Transcription regulation</keyword>
<dbReference type="Proteomes" id="UP001174936">
    <property type="component" value="Unassembled WGS sequence"/>
</dbReference>
<evidence type="ECO:0000256" key="2">
    <source>
        <dbReference type="ARBA" id="ARBA00023125"/>
    </source>
</evidence>
<feature type="region of interest" description="Disordered" evidence="5">
    <location>
        <begin position="85"/>
        <end position="126"/>
    </location>
</feature>
<dbReference type="InterPro" id="IPR036864">
    <property type="entry name" value="Zn2-C6_fun-type_DNA-bd_sf"/>
</dbReference>
<evidence type="ECO:0000256" key="3">
    <source>
        <dbReference type="ARBA" id="ARBA00023163"/>
    </source>
</evidence>
<keyword evidence="3" id="KW-0804">Transcription</keyword>
<evidence type="ECO:0000313" key="6">
    <source>
        <dbReference type="EMBL" id="KAK0652714.1"/>
    </source>
</evidence>
<feature type="region of interest" description="Disordered" evidence="5">
    <location>
        <begin position="1"/>
        <end position="22"/>
    </location>
</feature>
<feature type="compositionally biased region" description="Low complexity" evidence="5">
    <location>
        <begin position="92"/>
        <end position="109"/>
    </location>
</feature>
<organism evidence="6 7">
    <name type="scientific">Cercophora newfieldiana</name>
    <dbReference type="NCBI Taxonomy" id="92897"/>
    <lineage>
        <taxon>Eukaryota</taxon>
        <taxon>Fungi</taxon>
        <taxon>Dikarya</taxon>
        <taxon>Ascomycota</taxon>
        <taxon>Pezizomycotina</taxon>
        <taxon>Sordariomycetes</taxon>
        <taxon>Sordariomycetidae</taxon>
        <taxon>Sordariales</taxon>
        <taxon>Lasiosphaeriaceae</taxon>
        <taxon>Cercophora</taxon>
    </lineage>
</organism>
<keyword evidence="2" id="KW-0238">DNA-binding</keyword>
<dbReference type="AlphaFoldDB" id="A0AA40CXF4"/>
<sequence>MSSQQSCDGARPRCGGCASKGKQCRYEGEAGQSRQAAIKARLEALEKLLGALQSTPQEEAQRLLQHIRSVDDIVSLSGQAREAWSSDAGQNGITSGSVSCPSSGSRDSSPLTVTHEDSPPVSLSPNFSARDPDSLIRLIMPNAEATRAAIQNFYARSGGLFYAFPKKQIEEYCRGVFDRGYRLDVSQRVAICCLCSVAAVGVQYAIPGVDNMDRSTAPVFYDISRHYFADILEEQPLEAIKVCAILAMYNVMIKATAGLAYVEAGMSMSQRFATFGSPRPSFLTEREWEEFRVTWRMLLFLSSWLSSTLGYMSGSDDNSFQVVVPQAVLEHDHNSPIGEIAQAEMTKISLLQAQVLRAHLALKVLTNEALESALQVLQAWHETLPPQLLLTNLAQADLDAQDRRTLFYVHLLYLGAIILVYRRIISQAVQDSQAVGNVDKNTSRQPVDNALLSYADNGMFAAKYTARILGLLLAEQGIIQRCWLVIFQAHTSCIVILHTVAQKQLHGLPFSAWVDDMKHAQLCLDTLRFCGSIDPVAMGFYEFLSGVQSKLLRGRGPEGRDEGRESAANWLSMPPDFLPLDKHATTESSVLPAIYLITTPPGGDLKLKELSLSLLGVVCRPWGDPFKTSLEGQHGRGELQQSITPDLEDVQAVKSSWDYEGKSSFRWDTEAMGIKADRPATDYCFIGSEEPSGWTPVVDVEVQDVGG</sequence>
<dbReference type="GO" id="GO:0003677">
    <property type="term" value="F:DNA binding"/>
    <property type="evidence" value="ECO:0007669"/>
    <property type="project" value="UniProtKB-KW"/>
</dbReference>
<evidence type="ECO:0000256" key="5">
    <source>
        <dbReference type="SAM" id="MobiDB-lite"/>
    </source>
</evidence>
<dbReference type="CDD" id="cd00067">
    <property type="entry name" value="GAL4"/>
    <property type="match status" value="1"/>
</dbReference>
<dbReference type="Gene3D" id="4.10.240.10">
    <property type="entry name" value="Zn(2)-C6 fungal-type DNA-binding domain"/>
    <property type="match status" value="1"/>
</dbReference>
<dbReference type="InterPro" id="IPR051127">
    <property type="entry name" value="Fungal_SecMet_Regulators"/>
</dbReference>
<dbReference type="PANTHER" id="PTHR47424">
    <property type="entry name" value="REGULATORY PROTEIN GAL4"/>
    <property type="match status" value="1"/>
</dbReference>
<comment type="caution">
    <text evidence="6">The sequence shown here is derived from an EMBL/GenBank/DDBJ whole genome shotgun (WGS) entry which is preliminary data.</text>
</comment>
<evidence type="ECO:0008006" key="8">
    <source>
        <dbReference type="Google" id="ProtNLM"/>
    </source>
</evidence>
<dbReference type="CDD" id="cd12148">
    <property type="entry name" value="fungal_TF_MHR"/>
    <property type="match status" value="1"/>
</dbReference>